<dbReference type="InterPro" id="IPR050834">
    <property type="entry name" value="Glycosyltransf_2"/>
</dbReference>
<dbReference type="AlphaFoldDB" id="A0A5J5H0Z1"/>
<dbReference type="RefSeq" id="WP_150442663.1">
    <property type="nucleotide sequence ID" value="NZ_VYKL01000049.1"/>
</dbReference>
<evidence type="ECO:0000313" key="3">
    <source>
        <dbReference type="Proteomes" id="UP000326671"/>
    </source>
</evidence>
<keyword evidence="2" id="KW-0808">Transferase</keyword>
<dbReference type="Gene3D" id="3.90.550.10">
    <property type="entry name" value="Spore Coat Polysaccharide Biosynthesis Protein SpsA, Chain A"/>
    <property type="match status" value="2"/>
</dbReference>
<dbReference type="SUPFAM" id="SSF53448">
    <property type="entry name" value="Nucleotide-diphospho-sugar transferases"/>
    <property type="match status" value="2"/>
</dbReference>
<accession>A0A5J5H0Z1</accession>
<evidence type="ECO:0000259" key="1">
    <source>
        <dbReference type="Pfam" id="PF00535"/>
    </source>
</evidence>
<evidence type="ECO:0000313" key="2">
    <source>
        <dbReference type="EMBL" id="KAA9013578.1"/>
    </source>
</evidence>
<reference evidence="2 3" key="1">
    <citation type="submission" date="2019-09" db="EMBL/GenBank/DDBJ databases">
        <title>Whole genome sequences of isolates from the Mars Exploration Rovers.</title>
        <authorList>
            <person name="Seuylemezian A."/>
            <person name="Vaishampayan P."/>
        </authorList>
    </citation>
    <scope>NUCLEOTIDE SEQUENCE [LARGE SCALE GENOMIC DNA]</scope>
    <source>
        <strain evidence="2 3">MER_TA_151</strain>
    </source>
</reference>
<dbReference type="InterPro" id="IPR029044">
    <property type="entry name" value="Nucleotide-diphossugar_trans"/>
</dbReference>
<name>A0A5J5H0Z1_9BACI</name>
<protein>
    <submittedName>
        <fullName evidence="2">Glycosyltransferase family 2 protein</fullName>
    </submittedName>
</protein>
<dbReference type="PANTHER" id="PTHR43685">
    <property type="entry name" value="GLYCOSYLTRANSFERASE"/>
    <property type="match status" value="1"/>
</dbReference>
<dbReference type="OrthoDB" id="9785185at2"/>
<dbReference type="GO" id="GO:0016740">
    <property type="term" value="F:transferase activity"/>
    <property type="evidence" value="ECO:0007669"/>
    <property type="project" value="UniProtKB-KW"/>
</dbReference>
<comment type="caution">
    <text evidence="2">The sequence shown here is derived from an EMBL/GenBank/DDBJ whole genome shotgun (WGS) entry which is preliminary data.</text>
</comment>
<feature type="domain" description="Glycosyltransferase 2-like" evidence="1">
    <location>
        <begin position="6"/>
        <end position="174"/>
    </location>
</feature>
<dbReference type="Pfam" id="PF00535">
    <property type="entry name" value="Glycos_transf_2"/>
    <property type="match status" value="2"/>
</dbReference>
<dbReference type="EMBL" id="VYKL01000049">
    <property type="protein sequence ID" value="KAA9013578.1"/>
    <property type="molecule type" value="Genomic_DNA"/>
</dbReference>
<dbReference type="Proteomes" id="UP000326671">
    <property type="component" value="Unassembled WGS sequence"/>
</dbReference>
<proteinExistence type="predicted"/>
<gene>
    <name evidence="2" type="ORF">F4V44_24675</name>
</gene>
<keyword evidence="3" id="KW-1185">Reference proteome</keyword>
<dbReference type="PANTHER" id="PTHR43685:SF2">
    <property type="entry name" value="GLYCOSYLTRANSFERASE 2-LIKE DOMAIN-CONTAINING PROTEIN"/>
    <property type="match status" value="1"/>
</dbReference>
<feature type="domain" description="Glycosyltransferase 2-like" evidence="1">
    <location>
        <begin position="252"/>
        <end position="333"/>
    </location>
</feature>
<dbReference type="InterPro" id="IPR001173">
    <property type="entry name" value="Glyco_trans_2-like"/>
</dbReference>
<dbReference type="CDD" id="cd00761">
    <property type="entry name" value="Glyco_tranf_GTA_type"/>
    <property type="match status" value="1"/>
</dbReference>
<organism evidence="2 3">
    <name type="scientific">Niallia endozanthoxylica</name>
    <dbReference type="NCBI Taxonomy" id="2036016"/>
    <lineage>
        <taxon>Bacteria</taxon>
        <taxon>Bacillati</taxon>
        <taxon>Bacillota</taxon>
        <taxon>Bacilli</taxon>
        <taxon>Bacillales</taxon>
        <taxon>Bacillaceae</taxon>
        <taxon>Niallia</taxon>
    </lineage>
</organism>
<sequence>MRDIGIVMPVYKQDPVYLDLALRSVLQQSYHNYYFVIVSDGAPSETVDVIKNVTKGDGRVHLILKEKNEGVAKTLNIGFDYLMKIEEVKYLTWVSSDNIYYPSFVEKLRSALEKAPDEVGLAYSSFRHIDHKGNFLKEPALEEFYKYQNQPKENLLDVCFIGVSFMYKKQVAAKIDGYRLEPVEDYEYWLRLTENCEIVYVEEALMEYRTNSPLSVSAQLRNSKVQHRRWRYAFNLARQEARNRRKIPFLLTIIYPVENSSEQTIQKLEQLFEQSFSNYKVIIIDRSSNQSAIKILKHIVDPRVKFIELPNASEKDAIRSGMSEADTTFTLILGNSLFPSSHYVLYNLILFHNQLIQGGIANQNTVVFDNGLGRVAYDTVHITKEPVSGYLYKTEKLLEIIHYNN</sequence>